<dbReference type="SUPFAM" id="SSF75304">
    <property type="entry name" value="Amidase signature (AS) enzymes"/>
    <property type="match status" value="1"/>
</dbReference>
<dbReference type="Proteomes" id="UP000199377">
    <property type="component" value="Unassembled WGS sequence"/>
</dbReference>
<dbReference type="Pfam" id="PF01425">
    <property type="entry name" value="Amidase"/>
    <property type="match status" value="1"/>
</dbReference>
<keyword evidence="3" id="KW-0808">Transferase</keyword>
<dbReference type="AlphaFoldDB" id="A0A1I3CKM9"/>
<dbReference type="RefSeq" id="WP_092857821.1">
    <property type="nucleotide sequence ID" value="NZ_FOQH01000002.1"/>
</dbReference>
<reference evidence="3 4" key="1">
    <citation type="submission" date="2016-10" db="EMBL/GenBank/DDBJ databases">
        <authorList>
            <person name="de Groot N.N."/>
        </authorList>
    </citation>
    <scope>NUCLEOTIDE SEQUENCE [LARGE SCALE GENOMIC DNA]</scope>
    <source>
        <strain evidence="3 4">CGMCC 1.11030</strain>
    </source>
</reference>
<name>A0A1I3CKM9_9RHOB</name>
<evidence type="ECO:0000259" key="2">
    <source>
        <dbReference type="Pfam" id="PF01425"/>
    </source>
</evidence>
<gene>
    <name evidence="3" type="ORF">SAMN05216258_10261</name>
</gene>
<proteinExistence type="predicted"/>
<feature type="region of interest" description="Disordered" evidence="1">
    <location>
        <begin position="1"/>
        <end position="29"/>
    </location>
</feature>
<evidence type="ECO:0000313" key="3">
    <source>
        <dbReference type="EMBL" id="SFH75120.1"/>
    </source>
</evidence>
<dbReference type="STRING" id="1114924.SAMN05216258_10261"/>
<evidence type="ECO:0000256" key="1">
    <source>
        <dbReference type="SAM" id="MobiDB-lite"/>
    </source>
</evidence>
<evidence type="ECO:0000313" key="4">
    <source>
        <dbReference type="Proteomes" id="UP000199377"/>
    </source>
</evidence>
<dbReference type="OrthoDB" id="9811471at2"/>
<dbReference type="PANTHER" id="PTHR11895">
    <property type="entry name" value="TRANSAMIDASE"/>
    <property type="match status" value="1"/>
</dbReference>
<dbReference type="InterPro" id="IPR000120">
    <property type="entry name" value="Amidase"/>
</dbReference>
<dbReference type="PANTHER" id="PTHR11895:SF176">
    <property type="entry name" value="AMIDASE AMID-RELATED"/>
    <property type="match status" value="1"/>
</dbReference>
<organism evidence="3 4">
    <name type="scientific">Albimonas pacifica</name>
    <dbReference type="NCBI Taxonomy" id="1114924"/>
    <lineage>
        <taxon>Bacteria</taxon>
        <taxon>Pseudomonadati</taxon>
        <taxon>Pseudomonadota</taxon>
        <taxon>Alphaproteobacteria</taxon>
        <taxon>Rhodobacterales</taxon>
        <taxon>Paracoccaceae</taxon>
        <taxon>Albimonas</taxon>
    </lineage>
</organism>
<keyword evidence="4" id="KW-1185">Reference proteome</keyword>
<sequence>MDALKRPFAPRRTPPHAPAGASAGGGGDRLDRIADATAAEIGRALATGETSSLALTERLLTRIAAGDPAAFIRLTPERARAEATAADARLAAGRPLSPLDGVPIAWKDLVDMAGERTTAGSALHADAIPAIRDAAVVANAARAGMVSLGKLNLAEFAYSALGQNPHFGTPANPAVGAGPARAPGGSSSASGAAVAAGLVPCALGSDTGGSIRIPASFCGVVGSKSSGGRLPMGGVFPLSKTQDTVGPLCRSVEDAALLDAILRGAPAPAPPPRDVANLSLLVPEGIALSDLAEDVSENFERSLTALSRAGAWIRREPLPALERIAQALTTGSIVAAEAYALHRTALEGPELARIDPRVAARMLIGQGMSAADLVDLHRLRDEAMAEVAAALDGAFLAMPTTAIAAPKLSELKDEAAFRRLTHLANRNTGFGSFLDLPGLAIPNGRDRSGLPTSFLLSAPANEDAALLRAGLGVEPLIRTTKGPAA</sequence>
<dbReference type="InterPro" id="IPR036928">
    <property type="entry name" value="AS_sf"/>
</dbReference>
<dbReference type="InterPro" id="IPR023631">
    <property type="entry name" value="Amidase_dom"/>
</dbReference>
<dbReference type="Gene3D" id="3.90.1300.10">
    <property type="entry name" value="Amidase signature (AS) domain"/>
    <property type="match status" value="1"/>
</dbReference>
<feature type="domain" description="Amidase" evidence="2">
    <location>
        <begin position="55"/>
        <end position="467"/>
    </location>
</feature>
<dbReference type="GO" id="GO:0016740">
    <property type="term" value="F:transferase activity"/>
    <property type="evidence" value="ECO:0007669"/>
    <property type="project" value="UniProtKB-KW"/>
</dbReference>
<dbReference type="EMBL" id="FOQH01000002">
    <property type="protein sequence ID" value="SFH75120.1"/>
    <property type="molecule type" value="Genomic_DNA"/>
</dbReference>
<protein>
    <submittedName>
        <fullName evidence="3">Aspartyl-tRNA(Asn)/glutamyl-tRNA(Gln) amidotransferase subunit A</fullName>
    </submittedName>
</protein>
<accession>A0A1I3CKM9</accession>